<name>A0A1H7ZMQ9_OLID1</name>
<accession>A0A1H7ZMQ9</accession>
<dbReference type="AlphaFoldDB" id="A0A1H7ZMQ9"/>
<reference evidence="1" key="2">
    <citation type="submission" date="2016-10" db="EMBL/GenBank/DDBJ databases">
        <authorList>
            <person name="de Groot N.N."/>
        </authorList>
    </citation>
    <scope>NUCLEOTIDE SEQUENCE [LARGE SCALE GENOMIC DNA]</scope>
    <source>
        <strain evidence="1">DSM 18733</strain>
    </source>
</reference>
<keyword evidence="3" id="KW-1185">Reference proteome</keyword>
<reference evidence="3" key="1">
    <citation type="submission" date="2016-10" db="EMBL/GenBank/DDBJ databases">
        <authorList>
            <person name="Varghese N."/>
            <person name="Submissions S."/>
        </authorList>
    </citation>
    <scope>NUCLEOTIDE SEQUENCE [LARGE SCALE GENOMIC DNA]</scope>
    <source>
        <strain evidence="3">DSM 18733</strain>
    </source>
</reference>
<organism evidence="1 3">
    <name type="scientific">Olivibacter domesticus</name>
    <name type="common">Pseudosphingobacterium domesticum</name>
    <dbReference type="NCBI Taxonomy" id="407022"/>
    <lineage>
        <taxon>Bacteria</taxon>
        <taxon>Pseudomonadati</taxon>
        <taxon>Bacteroidota</taxon>
        <taxon>Sphingobacteriia</taxon>
        <taxon>Sphingobacteriales</taxon>
        <taxon>Sphingobacteriaceae</taxon>
        <taxon>Olivibacter</taxon>
    </lineage>
</organism>
<gene>
    <name evidence="1" type="ORF">SAMN05661044_05570</name>
    <name evidence="2" type="ORF">SAMN05661044_05633</name>
</gene>
<dbReference type="EMBL" id="FOAF01000017">
    <property type="protein sequence ID" value="SEM58727.1"/>
    <property type="molecule type" value="Genomic_DNA"/>
</dbReference>
<evidence type="ECO:0000313" key="1">
    <source>
        <dbReference type="EMBL" id="SEM58727.1"/>
    </source>
</evidence>
<proteinExistence type="predicted"/>
<sequence>MFLLFRKYTDPNYGDLKKSKKADKAYYRMNIYSIYMHKKST</sequence>
<dbReference type="Proteomes" id="UP000199421">
    <property type="component" value="Unassembled WGS sequence"/>
</dbReference>
<evidence type="ECO:0000313" key="2">
    <source>
        <dbReference type="EMBL" id="SEM61478.1"/>
    </source>
</evidence>
<protein>
    <submittedName>
        <fullName evidence="1">Uncharacterized protein</fullName>
    </submittedName>
</protein>
<evidence type="ECO:0000313" key="3">
    <source>
        <dbReference type="Proteomes" id="UP000199421"/>
    </source>
</evidence>
<dbReference type="EMBL" id="FOAF01000019">
    <property type="protein sequence ID" value="SEM61478.1"/>
    <property type="molecule type" value="Genomic_DNA"/>
</dbReference>